<dbReference type="OrthoDB" id="1755525at2"/>
<dbReference type="InterPro" id="IPR014710">
    <property type="entry name" value="RmlC-like_jellyroll"/>
</dbReference>
<protein>
    <submittedName>
        <fullName evidence="1">Cupin</fullName>
    </submittedName>
</protein>
<organism evidence="1 2">
    <name type="scientific">Paraclostridium sordellii</name>
    <name type="common">Clostridium sordellii</name>
    <dbReference type="NCBI Taxonomy" id="1505"/>
    <lineage>
        <taxon>Bacteria</taxon>
        <taxon>Bacillati</taxon>
        <taxon>Bacillota</taxon>
        <taxon>Clostridia</taxon>
        <taxon>Peptostreptococcales</taxon>
        <taxon>Peptostreptococcaceae</taxon>
        <taxon>Paraclostridium</taxon>
    </lineage>
</organism>
<dbReference type="EMBL" id="CEKZ01000003">
    <property type="protein sequence ID" value="CEQ04509.1"/>
    <property type="molecule type" value="Genomic_DNA"/>
</dbReference>
<reference evidence="1 2" key="1">
    <citation type="submission" date="2015-01" db="EMBL/GenBank/DDBJ databases">
        <authorList>
            <person name="Aslett A.Martin."/>
            <person name="De Silva Nishadi"/>
        </authorList>
    </citation>
    <scope>NUCLEOTIDE SEQUENCE [LARGE SCALE GENOMIC DNA]</scope>
    <source>
        <strain evidence="1 2">R28058</strain>
    </source>
</reference>
<dbReference type="PANTHER" id="PTHR37694">
    <property type="entry name" value="SLR8022 PROTEIN"/>
    <property type="match status" value="1"/>
</dbReference>
<dbReference type="Proteomes" id="UP000049127">
    <property type="component" value="Unassembled WGS sequence"/>
</dbReference>
<evidence type="ECO:0000313" key="1">
    <source>
        <dbReference type="EMBL" id="CEQ04509.1"/>
    </source>
</evidence>
<proteinExistence type="predicted"/>
<dbReference type="RefSeq" id="WP_055342453.1">
    <property type="nucleotide sequence ID" value="NZ_CDNI01000003.1"/>
</dbReference>
<dbReference type="Gene3D" id="2.60.120.10">
    <property type="entry name" value="Jelly Rolls"/>
    <property type="match status" value="1"/>
</dbReference>
<dbReference type="InterPro" id="IPR011051">
    <property type="entry name" value="RmlC_Cupin_sf"/>
</dbReference>
<dbReference type="SUPFAM" id="SSF51182">
    <property type="entry name" value="RmlC-like cupins"/>
    <property type="match status" value="1"/>
</dbReference>
<dbReference type="AlphaFoldDB" id="A0A0C7R913"/>
<gene>
    <name evidence="1" type="ORF">R28058_22421</name>
</gene>
<dbReference type="PANTHER" id="PTHR37694:SF1">
    <property type="entry name" value="SLR8022 PROTEIN"/>
    <property type="match status" value="1"/>
</dbReference>
<accession>A0A0C7R913</accession>
<sequence>MKYLRNIEPFKKIAMTDMISHTGNKIASKALIDNDNTEIRFFSFAKGESIDKEYYEMETLFIIIEGSCKILYNEDDEVILNTGDVVAMESDINYGVKALTDLKLFNILVKA</sequence>
<evidence type="ECO:0000313" key="2">
    <source>
        <dbReference type="Proteomes" id="UP000049127"/>
    </source>
</evidence>
<name>A0A0C7R913_PARSO</name>